<feature type="chain" id="PRO_5044818987" description="Temptin" evidence="3">
    <location>
        <begin position="20"/>
        <end position="543"/>
    </location>
</feature>
<keyword evidence="1" id="KW-1015">Disulfide bond</keyword>
<evidence type="ECO:0000259" key="6">
    <source>
        <dbReference type="Pfam" id="PF24784"/>
    </source>
</evidence>
<gene>
    <name evidence="7" type="ORF">ACJMK2_038756</name>
</gene>
<dbReference type="Pfam" id="PF01082">
    <property type="entry name" value="Cu2_monooxygen"/>
    <property type="match status" value="1"/>
</dbReference>
<dbReference type="InterPro" id="IPR014784">
    <property type="entry name" value="Cu2_ascorb_mOase-like_C"/>
</dbReference>
<evidence type="ECO:0000256" key="3">
    <source>
        <dbReference type="SAM" id="SignalP"/>
    </source>
</evidence>
<dbReference type="InterPro" id="IPR000323">
    <property type="entry name" value="Cu2_ascorb_mOase_N"/>
</dbReference>
<dbReference type="AlphaFoldDB" id="A0ABD3WDB4"/>
<dbReference type="InterPro" id="IPR024548">
    <property type="entry name" value="Cu2_monoox_C"/>
</dbReference>
<dbReference type="InterPro" id="IPR000945">
    <property type="entry name" value="DBH-like"/>
</dbReference>
<proteinExistence type="predicted"/>
<dbReference type="Gene3D" id="2.60.120.310">
    <property type="entry name" value="Copper type II, ascorbate-dependent monooxygenase, N-terminal domain"/>
    <property type="match status" value="1"/>
</dbReference>
<accession>A0ABD3WDB4</accession>
<evidence type="ECO:0008006" key="9">
    <source>
        <dbReference type="Google" id="ProtNLM"/>
    </source>
</evidence>
<keyword evidence="2" id="KW-0325">Glycoprotein</keyword>
<protein>
    <recommendedName>
        <fullName evidence="9">Temptin</fullName>
    </recommendedName>
</protein>
<dbReference type="InterPro" id="IPR057626">
    <property type="entry name" value="S-S_Temptin"/>
</dbReference>
<dbReference type="Gene3D" id="2.60.120.230">
    <property type="match status" value="1"/>
</dbReference>
<dbReference type="SUPFAM" id="SSF49742">
    <property type="entry name" value="PHM/PNGase F"/>
    <property type="match status" value="2"/>
</dbReference>
<feature type="domain" description="Copper type II ascorbate-dependent monooxygenase N-terminal" evidence="4">
    <location>
        <begin position="163"/>
        <end position="266"/>
    </location>
</feature>
<reference evidence="7 8" key="1">
    <citation type="submission" date="2024-11" db="EMBL/GenBank/DDBJ databases">
        <title>Chromosome-level genome assembly of the freshwater bivalve Anodonta woodiana.</title>
        <authorList>
            <person name="Chen X."/>
        </authorList>
    </citation>
    <scope>NUCLEOTIDE SEQUENCE [LARGE SCALE GENOMIC DNA]</scope>
    <source>
        <strain evidence="7">MN2024</strain>
        <tissue evidence="7">Gills</tissue>
    </source>
</reference>
<organism evidence="7 8">
    <name type="scientific">Sinanodonta woodiana</name>
    <name type="common">Chinese pond mussel</name>
    <name type="synonym">Anodonta woodiana</name>
    <dbReference type="NCBI Taxonomy" id="1069815"/>
    <lineage>
        <taxon>Eukaryota</taxon>
        <taxon>Metazoa</taxon>
        <taxon>Spiralia</taxon>
        <taxon>Lophotrochozoa</taxon>
        <taxon>Mollusca</taxon>
        <taxon>Bivalvia</taxon>
        <taxon>Autobranchia</taxon>
        <taxon>Heteroconchia</taxon>
        <taxon>Palaeoheterodonta</taxon>
        <taxon>Unionida</taxon>
        <taxon>Unionoidea</taxon>
        <taxon>Unionidae</taxon>
        <taxon>Unioninae</taxon>
        <taxon>Sinanodonta</taxon>
    </lineage>
</organism>
<evidence type="ECO:0000259" key="4">
    <source>
        <dbReference type="Pfam" id="PF01082"/>
    </source>
</evidence>
<evidence type="ECO:0000256" key="2">
    <source>
        <dbReference type="ARBA" id="ARBA00023180"/>
    </source>
</evidence>
<evidence type="ECO:0000313" key="7">
    <source>
        <dbReference type="EMBL" id="KAL3870712.1"/>
    </source>
</evidence>
<comment type="caution">
    <text evidence="7">The sequence shown here is derived from an EMBL/GenBank/DDBJ whole genome shotgun (WGS) entry which is preliminary data.</text>
</comment>
<dbReference type="Proteomes" id="UP001634394">
    <property type="component" value="Unassembled WGS sequence"/>
</dbReference>
<dbReference type="PANTHER" id="PTHR10157:SF23">
    <property type="entry name" value="MOXD1 HOMOLOG 1"/>
    <property type="match status" value="1"/>
</dbReference>
<dbReference type="PANTHER" id="PTHR10157">
    <property type="entry name" value="DOPAMINE BETA HYDROXYLASE RELATED"/>
    <property type="match status" value="1"/>
</dbReference>
<feature type="domain" description="Copper type II ascorbate-dependent monooxygenase C-terminal" evidence="5">
    <location>
        <begin position="290"/>
        <end position="435"/>
    </location>
</feature>
<dbReference type="Pfam" id="PF24784">
    <property type="entry name" value="Temptin_C"/>
    <property type="match status" value="1"/>
</dbReference>
<sequence>MAYIVDWAFAILVIDGLLAYPFFPERIPNGNIVPHPCKADSIWYGVGHQNMQGGGKRNQFGLDFLSAGQQWSVELCRMDSDGDGKTNGEELGDPDCVWHRGQNSSRSSGLSHPGICDPLHNRQCAGKSSWVECPVEELKCAAIDDIETRNLTVHFPGDEVILMTTTYMCMQIALPLDGDYHLVASKASVDKTNAMHHVLTFGCKDEGSTIPMNQPYVCDMGSNTECPDIIGLWDLGMSGQCHDNRSGFRIGVNGYKRAIFQFYWNNHMLTNGATNNFAMTLYYTSKLRKYDAGVLILGQTYIDIPPGKTAVTAIGTCPGDCTSKLMTGSIHIVNAHNYMHYLGIQQQIELFRDGSKLQNITFDDNYRIESPVNYSYDNPIEVQPGDTFKTTCVFRSTSRVTTTSYGKNALNEICFGFLEYYPKENFSNPVCIQWSNVSTCDWEKDVIQGCRHKDIFSSSFTEWKVVYKSVTENCVPLGNCQQECVGVVKNIKGHPCFHGDMDKHQRQKAVSTDDLALKSKLLEFYAALDSCNVELALEAAGVH</sequence>
<evidence type="ECO:0000313" key="8">
    <source>
        <dbReference type="Proteomes" id="UP001634394"/>
    </source>
</evidence>
<dbReference type="EMBL" id="JBJQND010000007">
    <property type="protein sequence ID" value="KAL3870712.1"/>
    <property type="molecule type" value="Genomic_DNA"/>
</dbReference>
<feature type="signal peptide" evidence="3">
    <location>
        <begin position="1"/>
        <end position="19"/>
    </location>
</feature>
<dbReference type="InterPro" id="IPR008977">
    <property type="entry name" value="PHM/PNGase_F_dom_sf"/>
</dbReference>
<keyword evidence="8" id="KW-1185">Reference proteome</keyword>
<evidence type="ECO:0000256" key="1">
    <source>
        <dbReference type="ARBA" id="ARBA00023157"/>
    </source>
</evidence>
<feature type="domain" description="Temptin Cys/Cys disulfide" evidence="6">
    <location>
        <begin position="19"/>
        <end position="115"/>
    </location>
</feature>
<evidence type="ECO:0000259" key="5">
    <source>
        <dbReference type="Pfam" id="PF03712"/>
    </source>
</evidence>
<dbReference type="Pfam" id="PF03712">
    <property type="entry name" value="Cu2_monoox_C"/>
    <property type="match status" value="1"/>
</dbReference>
<name>A0ABD3WDB4_SINWO</name>
<keyword evidence="3" id="KW-0732">Signal</keyword>
<dbReference type="InterPro" id="IPR036939">
    <property type="entry name" value="Cu2_ascorb_mOase_N_sf"/>
</dbReference>